<evidence type="ECO:0000313" key="4">
    <source>
        <dbReference type="Proteomes" id="UP000183018"/>
    </source>
</evidence>
<name>A0A1I3GJK8_9GAMM</name>
<dbReference type="STRING" id="289370.SAMN05216602_0146"/>
<keyword evidence="4" id="KW-1185">Reference proteome</keyword>
<organism evidence="3 4">
    <name type="scientific">Phytopseudomonas argentinensis</name>
    <dbReference type="NCBI Taxonomy" id="289370"/>
    <lineage>
        <taxon>Bacteria</taxon>
        <taxon>Pseudomonadati</taxon>
        <taxon>Pseudomonadota</taxon>
        <taxon>Gammaproteobacteria</taxon>
        <taxon>Pseudomonadales</taxon>
        <taxon>Pseudomonadaceae</taxon>
        <taxon>Phytopseudomonas</taxon>
    </lineage>
</organism>
<reference evidence="4" key="1">
    <citation type="submission" date="2016-10" db="EMBL/GenBank/DDBJ databases">
        <authorList>
            <person name="Varghese N."/>
            <person name="Submissions S."/>
        </authorList>
    </citation>
    <scope>NUCLEOTIDE SEQUENCE [LARGE SCALE GENOMIC DNA]</scope>
    <source>
        <strain evidence="4">LMG 22563</strain>
    </source>
</reference>
<dbReference type="GO" id="GO:0061504">
    <property type="term" value="P:cyclic threonylcarbamoyladenosine biosynthetic process"/>
    <property type="evidence" value="ECO:0007669"/>
    <property type="project" value="TreeGrafter"/>
</dbReference>
<dbReference type="OrthoDB" id="891532at2"/>
<evidence type="ECO:0000259" key="2">
    <source>
        <dbReference type="Pfam" id="PF14461"/>
    </source>
</evidence>
<dbReference type="Gene3D" id="3.40.50.720">
    <property type="entry name" value="NAD(P)-binding Rossmann-like Domain"/>
    <property type="match status" value="1"/>
</dbReference>
<dbReference type="InterPro" id="IPR045886">
    <property type="entry name" value="ThiF/MoeB/HesA"/>
</dbReference>
<dbReference type="GO" id="GO:0061503">
    <property type="term" value="F:tRNA threonylcarbamoyladenosine dehydratase"/>
    <property type="evidence" value="ECO:0007669"/>
    <property type="project" value="TreeGrafter"/>
</dbReference>
<dbReference type="InterPro" id="IPR035985">
    <property type="entry name" value="Ubiquitin-activating_enz"/>
</dbReference>
<dbReference type="Pfam" id="PF14461">
    <property type="entry name" value="Prok-E2_B"/>
    <property type="match status" value="1"/>
</dbReference>
<dbReference type="Pfam" id="PF00899">
    <property type="entry name" value="ThiF"/>
    <property type="match status" value="1"/>
</dbReference>
<protein>
    <submittedName>
        <fullName evidence="3">ThiF family protein</fullName>
    </submittedName>
</protein>
<feature type="domain" description="Prokaryotic E2 family B" evidence="2">
    <location>
        <begin position="35"/>
        <end position="131"/>
    </location>
</feature>
<dbReference type="InterPro" id="IPR000594">
    <property type="entry name" value="ThiF_NAD_FAD-bd"/>
</dbReference>
<dbReference type="PANTHER" id="PTHR43267:SF1">
    <property type="entry name" value="TRNA THREONYLCARBAMOYLADENOSINE DEHYDRATASE"/>
    <property type="match status" value="1"/>
</dbReference>
<dbReference type="EMBL" id="FORC01000001">
    <property type="protein sequence ID" value="SFI23678.1"/>
    <property type="molecule type" value="Genomic_DNA"/>
</dbReference>
<evidence type="ECO:0000259" key="1">
    <source>
        <dbReference type="Pfam" id="PF00899"/>
    </source>
</evidence>
<gene>
    <name evidence="3" type="ORF">SAMN05216602_0146</name>
</gene>
<feature type="domain" description="THIF-type NAD/FAD binding fold" evidence="1">
    <location>
        <begin position="309"/>
        <end position="472"/>
    </location>
</feature>
<dbReference type="PANTHER" id="PTHR43267">
    <property type="entry name" value="TRNA THREONYLCARBAMOYLADENOSINE DEHYDRATASE"/>
    <property type="match status" value="1"/>
</dbReference>
<dbReference type="AlphaFoldDB" id="A0A1I3GJK8"/>
<dbReference type="GO" id="GO:0008641">
    <property type="term" value="F:ubiquitin-like modifier activating enzyme activity"/>
    <property type="evidence" value="ECO:0007669"/>
    <property type="project" value="InterPro"/>
</dbReference>
<dbReference type="RefSeq" id="WP_083414413.1">
    <property type="nucleotide sequence ID" value="NZ_FORC01000001.1"/>
</dbReference>
<dbReference type="CDD" id="cd01483">
    <property type="entry name" value="E1_enzyme_family"/>
    <property type="match status" value="1"/>
</dbReference>
<proteinExistence type="predicted"/>
<dbReference type="Proteomes" id="UP000183018">
    <property type="component" value="Unassembled WGS sequence"/>
</dbReference>
<dbReference type="InterPro" id="IPR032701">
    <property type="entry name" value="Prok-E2_B_dom"/>
</dbReference>
<sequence length="555" mass="62224">MSKLGESLRALRTRGFTPVAARSAARSFKGVLACKKGEISVKLTIYDWNFLSYPHIQVLERQDFLPELMPHVDVAGNLCYFAPGSVTLDRYNPATAILQCLDQATAILDRISLDPHYRVEDIQNEFPAHWEYGQLSLPWQVLLGEIKPNTIKASYFILEIGDKKQALISNTPGEATRLAGALGANFKPSHFQCWILRTKSLPAVPQKMPTTIKELFDWIKIWDHDLYGKVQNILSQRDYLKQSYMPFAIETPVGWLGFGFDLDRIRREAYSRDPKKYRQYLHMKGGSQGLFRMAIKEVSARFVHSRNLSYEDLQNKRVTVVGCGAIGSFVAQALVRLGAGTGERGILKIIDSDKLGPENLGRHALGFPSLFRHKTEALQEELLRQFPHGKIIGIASSAFEYKQLFDADLIIDATGEEAVSELLNGLRLARSSEVPVLHIWIRGNGEAVQALWTDSTGGACYRCLTIPDPNHHRKERFELLKNAPVLRTDGCRAFTPYAVSSPLHASALAIDMICSWLQGSPSPKFRTRSVEGADLYKLRNHDPSKLKSCPACDPT</sequence>
<dbReference type="SUPFAM" id="SSF69572">
    <property type="entry name" value="Activating enzymes of the ubiquitin-like proteins"/>
    <property type="match status" value="1"/>
</dbReference>
<accession>A0A1I3GJK8</accession>
<evidence type="ECO:0000313" key="3">
    <source>
        <dbReference type="EMBL" id="SFI23678.1"/>
    </source>
</evidence>